<dbReference type="InterPro" id="IPR018060">
    <property type="entry name" value="HTH_AraC"/>
</dbReference>
<evidence type="ECO:0000256" key="2">
    <source>
        <dbReference type="ARBA" id="ARBA00023125"/>
    </source>
</evidence>
<keyword evidence="3" id="KW-0804">Transcription</keyword>
<name>A0A9X0JJ40_9PSED</name>
<dbReference type="SUPFAM" id="SSF46689">
    <property type="entry name" value="Homeodomain-like"/>
    <property type="match status" value="2"/>
</dbReference>
<dbReference type="OrthoDB" id="9783876at2"/>
<accession>A0A9X0JJ40</accession>
<dbReference type="SMART" id="SM00342">
    <property type="entry name" value="HTH_ARAC"/>
    <property type="match status" value="1"/>
</dbReference>
<dbReference type="Gene3D" id="2.60.120.10">
    <property type="entry name" value="Jelly Rolls"/>
    <property type="match status" value="1"/>
</dbReference>
<dbReference type="GO" id="GO:0003700">
    <property type="term" value="F:DNA-binding transcription factor activity"/>
    <property type="evidence" value="ECO:0007669"/>
    <property type="project" value="InterPro"/>
</dbReference>
<comment type="function">
    <text evidence="4">Regulatory protein of the TOL plasmid xyl operons. XylS activates the xylXYZLTEGFJQKIH operon required for the degradation of toluene, m-xylene and p-xylene.</text>
</comment>
<protein>
    <submittedName>
        <fullName evidence="6">AraC family transcriptional regulator</fullName>
    </submittedName>
</protein>
<dbReference type="Proteomes" id="UP000029719">
    <property type="component" value="Unassembled WGS sequence"/>
</dbReference>
<dbReference type="GO" id="GO:0043565">
    <property type="term" value="F:sequence-specific DNA binding"/>
    <property type="evidence" value="ECO:0007669"/>
    <property type="project" value="InterPro"/>
</dbReference>
<comment type="caution">
    <text evidence="6">The sequence shown here is derived from an EMBL/GenBank/DDBJ whole genome shotgun (WGS) entry which is preliminary data.</text>
</comment>
<dbReference type="CDD" id="cd06995">
    <property type="entry name" value="cupin_YkgD-like_N"/>
    <property type="match status" value="1"/>
</dbReference>
<dbReference type="SUPFAM" id="SSF51182">
    <property type="entry name" value="RmlC-like cupins"/>
    <property type="match status" value="1"/>
</dbReference>
<dbReference type="RefSeq" id="WP_037008924.1">
    <property type="nucleotide sequence ID" value="NZ_JRMB01000001.1"/>
</dbReference>
<dbReference type="InterPro" id="IPR032783">
    <property type="entry name" value="AraC_lig"/>
</dbReference>
<keyword evidence="1" id="KW-0805">Transcription regulation</keyword>
<evidence type="ECO:0000313" key="7">
    <source>
        <dbReference type="Proteomes" id="UP000029719"/>
    </source>
</evidence>
<dbReference type="PROSITE" id="PS01124">
    <property type="entry name" value="HTH_ARAC_FAMILY_2"/>
    <property type="match status" value="1"/>
</dbReference>
<dbReference type="PANTHER" id="PTHR46796:SF7">
    <property type="entry name" value="ARAC FAMILY TRANSCRIPTIONAL REGULATOR"/>
    <property type="match status" value="1"/>
</dbReference>
<dbReference type="InterPro" id="IPR014710">
    <property type="entry name" value="RmlC-like_jellyroll"/>
</dbReference>
<evidence type="ECO:0000256" key="1">
    <source>
        <dbReference type="ARBA" id="ARBA00023015"/>
    </source>
</evidence>
<evidence type="ECO:0000256" key="4">
    <source>
        <dbReference type="ARBA" id="ARBA00037345"/>
    </source>
</evidence>
<proteinExistence type="predicted"/>
<sequence length="308" mass="33671">MNALNTLISLADIRGSLDLRCHFQGDWALEHDQEPTGIAPYHIVLAGECRVEMPDQQRLTLTAGDILVLPRGSQHLLMSTGPRVAPSRPQRQTNNGLLPVQRFGEGAELDLLCGRFIHQRQALLFASLPDYVKVSTRALGQNDPLPSLVALLRSEAEANQAGGQFMVNALTSALFTLVLREHLRQSPLQEGSLALLSDRRLGRAWQAMLEDPAHDWSIEALAEQASMSRATFMRAFAKLSGSSPWTLLTQVRMQHAYGLLSRSQGGLSDIAAQVGYQSQAAFSKVFKETYGMAPGQLRRSLSAGGDTT</sequence>
<dbReference type="InterPro" id="IPR009057">
    <property type="entry name" value="Homeodomain-like_sf"/>
</dbReference>
<evidence type="ECO:0000313" key="6">
    <source>
        <dbReference type="EMBL" id="KGF64486.1"/>
    </source>
</evidence>
<evidence type="ECO:0000259" key="5">
    <source>
        <dbReference type="PROSITE" id="PS01124"/>
    </source>
</evidence>
<dbReference type="Pfam" id="PF12833">
    <property type="entry name" value="HTH_18"/>
    <property type="match status" value="1"/>
</dbReference>
<dbReference type="EMBL" id="JRMB01000001">
    <property type="protein sequence ID" value="KGF64486.1"/>
    <property type="molecule type" value="Genomic_DNA"/>
</dbReference>
<keyword evidence="2" id="KW-0238">DNA-binding</keyword>
<dbReference type="Pfam" id="PF12852">
    <property type="entry name" value="Cupin_6"/>
    <property type="match status" value="1"/>
</dbReference>
<dbReference type="Gene3D" id="1.10.10.60">
    <property type="entry name" value="Homeodomain-like"/>
    <property type="match status" value="1"/>
</dbReference>
<dbReference type="PRINTS" id="PR00032">
    <property type="entry name" value="HTHARAC"/>
</dbReference>
<organism evidence="6 7">
    <name type="scientific">Pseudomonas lutea</name>
    <dbReference type="NCBI Taxonomy" id="243924"/>
    <lineage>
        <taxon>Bacteria</taxon>
        <taxon>Pseudomonadati</taxon>
        <taxon>Pseudomonadota</taxon>
        <taxon>Gammaproteobacteria</taxon>
        <taxon>Pseudomonadales</taxon>
        <taxon>Pseudomonadaceae</taxon>
        <taxon>Pseudomonas</taxon>
    </lineage>
</organism>
<feature type="domain" description="HTH araC/xylS-type" evidence="5">
    <location>
        <begin position="202"/>
        <end position="300"/>
    </location>
</feature>
<gene>
    <name evidence="6" type="ORF">LT42_00395</name>
</gene>
<reference evidence="6 7" key="1">
    <citation type="submission" date="2014-09" db="EMBL/GenBank/DDBJ databases">
        <title>Genome sequence of Pseudomonas lutea strain DSM 17257T.</title>
        <authorList>
            <person name="Kwak Y."/>
            <person name="Shin J.-H."/>
        </authorList>
    </citation>
    <scope>NUCLEOTIDE SEQUENCE [LARGE SCALE GENOMIC DNA]</scope>
    <source>
        <strain evidence="6 7">DSM 17257</strain>
    </source>
</reference>
<dbReference type="InterPro" id="IPR050204">
    <property type="entry name" value="AraC_XylS_family_regulators"/>
</dbReference>
<dbReference type="InterPro" id="IPR020449">
    <property type="entry name" value="Tscrpt_reg_AraC-type_HTH"/>
</dbReference>
<dbReference type="AlphaFoldDB" id="A0A9X0JJ40"/>
<dbReference type="PANTHER" id="PTHR46796">
    <property type="entry name" value="HTH-TYPE TRANSCRIPTIONAL ACTIVATOR RHAS-RELATED"/>
    <property type="match status" value="1"/>
</dbReference>
<dbReference type="InterPro" id="IPR011051">
    <property type="entry name" value="RmlC_Cupin_sf"/>
</dbReference>
<evidence type="ECO:0000256" key="3">
    <source>
        <dbReference type="ARBA" id="ARBA00023163"/>
    </source>
</evidence>